<dbReference type="PROSITE" id="PS01350">
    <property type="entry name" value="ISPF"/>
    <property type="match status" value="1"/>
</dbReference>
<feature type="site" description="Transition state stabilizer" evidence="8">
    <location>
        <position position="39"/>
    </location>
</feature>
<feature type="binding site" evidence="8">
    <location>
        <position position="47"/>
    </location>
    <ligand>
        <name>a divalent metal cation</name>
        <dbReference type="ChEBI" id="CHEBI:60240"/>
    </ligand>
</feature>
<dbReference type="Pfam" id="PF02542">
    <property type="entry name" value="YgbB"/>
    <property type="match status" value="1"/>
</dbReference>
<dbReference type="KEGG" id="meti:DK427_04635"/>
<dbReference type="AlphaFoldDB" id="A0A2U8VNS5"/>
<keyword evidence="12" id="KW-1185">Reference proteome</keyword>
<evidence type="ECO:0000256" key="8">
    <source>
        <dbReference type="HAMAP-Rule" id="MF_00107"/>
    </source>
</evidence>
<feature type="binding site" evidence="8">
    <location>
        <position position="15"/>
    </location>
    <ligand>
        <name>a divalent metal cation</name>
        <dbReference type="ChEBI" id="CHEBI:60240"/>
    </ligand>
</feature>
<evidence type="ECO:0000256" key="6">
    <source>
        <dbReference type="ARBA" id="ARBA00023229"/>
    </source>
</evidence>
<keyword evidence="6 8" id="KW-0414">Isoprene biosynthesis</keyword>
<comment type="subunit">
    <text evidence="8">Homotrimer.</text>
</comment>
<dbReference type="PANTHER" id="PTHR43181">
    <property type="entry name" value="2-C-METHYL-D-ERYTHRITOL 2,4-CYCLODIPHOSPHATE SYNTHASE, CHLOROPLASTIC"/>
    <property type="match status" value="1"/>
</dbReference>
<dbReference type="HAMAP" id="MF_00107">
    <property type="entry name" value="IspF"/>
    <property type="match status" value="1"/>
</dbReference>
<dbReference type="NCBIfam" id="TIGR00151">
    <property type="entry name" value="ispF"/>
    <property type="match status" value="1"/>
</dbReference>
<evidence type="ECO:0000256" key="3">
    <source>
        <dbReference type="ARBA" id="ARBA00008480"/>
    </source>
</evidence>
<feature type="binding site" evidence="8">
    <location>
        <begin position="39"/>
        <end position="40"/>
    </location>
    <ligand>
        <name>4-CDP-2-C-methyl-D-erythritol 2-phosphate</name>
        <dbReference type="ChEBI" id="CHEBI:57919"/>
    </ligand>
</feature>
<feature type="binding site" evidence="8">
    <location>
        <position position="147"/>
    </location>
    <ligand>
        <name>4-CDP-2-C-methyl-D-erythritol 2-phosphate</name>
        <dbReference type="ChEBI" id="CHEBI:57919"/>
    </ligand>
</feature>
<comment type="function">
    <text evidence="8">Involved in the biosynthesis of isopentenyl diphosphate (IPP) and dimethylallyl diphosphate (DMAPP), two major building blocks of isoprenoid compounds. Catalyzes the conversion of 4-diphosphocytidyl-2-C-methyl-D-erythritol 2-phosphate (CDP-ME2P) to 2-C-methyl-D-erythritol 2,4-cyclodiphosphate (ME-CPP) with a corresponding release of cytidine 5-monophosphate (CMP).</text>
</comment>
<evidence type="ECO:0000313" key="11">
    <source>
        <dbReference type="EMBL" id="AWN35118.1"/>
    </source>
</evidence>
<evidence type="ECO:0000256" key="4">
    <source>
        <dbReference type="ARBA" id="ARBA00012579"/>
    </source>
</evidence>
<feature type="binding site" evidence="8">
    <location>
        <position position="144"/>
    </location>
    <ligand>
        <name>4-CDP-2-C-methyl-D-erythritol 2-phosphate</name>
        <dbReference type="ChEBI" id="CHEBI:57919"/>
    </ligand>
</feature>
<dbReference type="InterPro" id="IPR036571">
    <property type="entry name" value="MECDP_synthase_sf"/>
</dbReference>
<comment type="catalytic activity">
    <reaction evidence="1 8 9">
        <text>4-CDP-2-C-methyl-D-erythritol 2-phosphate = 2-C-methyl-D-erythritol 2,4-cyclic diphosphate + CMP</text>
        <dbReference type="Rhea" id="RHEA:23864"/>
        <dbReference type="ChEBI" id="CHEBI:57919"/>
        <dbReference type="ChEBI" id="CHEBI:58483"/>
        <dbReference type="ChEBI" id="CHEBI:60377"/>
        <dbReference type="EC" id="4.6.1.12"/>
    </reaction>
</comment>
<evidence type="ECO:0000256" key="1">
    <source>
        <dbReference type="ARBA" id="ARBA00000200"/>
    </source>
</evidence>
<evidence type="ECO:0000259" key="10">
    <source>
        <dbReference type="Pfam" id="PF02542"/>
    </source>
</evidence>
<evidence type="ECO:0000256" key="5">
    <source>
        <dbReference type="ARBA" id="ARBA00022723"/>
    </source>
</evidence>
<dbReference type="GO" id="GO:0046872">
    <property type="term" value="F:metal ion binding"/>
    <property type="evidence" value="ECO:0007669"/>
    <property type="project" value="UniProtKB-KW"/>
</dbReference>
<dbReference type="SUPFAM" id="SSF69765">
    <property type="entry name" value="IpsF-like"/>
    <property type="match status" value="1"/>
</dbReference>
<dbReference type="EMBL" id="CP029551">
    <property type="protein sequence ID" value="AWN35118.1"/>
    <property type="molecule type" value="Genomic_DNA"/>
</dbReference>
<accession>A0A2U8VNS5</accession>
<dbReference type="InterPro" id="IPR003526">
    <property type="entry name" value="MECDP_synthase"/>
</dbReference>
<feature type="binding site" evidence="8">
    <location>
        <begin position="13"/>
        <end position="15"/>
    </location>
    <ligand>
        <name>4-CDP-2-C-methyl-D-erythritol 2-phosphate</name>
        <dbReference type="ChEBI" id="CHEBI:57919"/>
    </ligand>
</feature>
<keyword evidence="7 8" id="KW-0456">Lyase</keyword>
<evidence type="ECO:0000313" key="12">
    <source>
        <dbReference type="Proteomes" id="UP000246058"/>
    </source>
</evidence>
<dbReference type="CDD" id="cd00554">
    <property type="entry name" value="MECDP_synthase"/>
    <property type="match status" value="1"/>
</dbReference>
<feature type="binding site" evidence="8">
    <location>
        <begin position="61"/>
        <end position="63"/>
    </location>
    <ligand>
        <name>4-CDP-2-C-methyl-D-erythritol 2-phosphate</name>
        <dbReference type="ChEBI" id="CHEBI:57919"/>
    </ligand>
</feature>
<evidence type="ECO:0000256" key="7">
    <source>
        <dbReference type="ARBA" id="ARBA00023239"/>
    </source>
</evidence>
<evidence type="ECO:0000256" key="9">
    <source>
        <dbReference type="RuleBase" id="RU004395"/>
    </source>
</evidence>
<sequence length="176" mass="18563">MAQYVTRVGTGFDVHAYAVGNFIWLGGVRIPADRGVIAHSDGDVALHALTDALLGAIADGDIGTHFPPSDERWRGAASDQFLAHAVSLVRARGGRIDHLDITVLAEAPRIGQHREAIRARIAEIAGVPLTSVSIKATTTEKLGFVGRAEGLAAQATATVRLPETDAASFPPREQQA</sequence>
<dbReference type="GO" id="GO:0019288">
    <property type="term" value="P:isopentenyl diphosphate biosynthetic process, methylerythritol 4-phosphate pathway"/>
    <property type="evidence" value="ECO:0007669"/>
    <property type="project" value="UniProtKB-UniRule"/>
</dbReference>
<name>A0A2U8VNS5_9HYPH</name>
<dbReference type="Gene3D" id="3.30.1330.50">
    <property type="entry name" value="2-C-methyl-D-erythritol 2,4-cyclodiphosphate synthase"/>
    <property type="match status" value="1"/>
</dbReference>
<reference evidence="11 12" key="1">
    <citation type="submission" date="2018-05" db="EMBL/GenBank/DDBJ databases">
        <title>Complete Genome Sequence of Methylobacterium sp. 17Sr1-43.</title>
        <authorList>
            <person name="Srinivasan S."/>
        </authorList>
    </citation>
    <scope>NUCLEOTIDE SEQUENCE [LARGE SCALE GENOMIC DNA]</scope>
    <source>
        <strain evidence="11 12">17Sr1-43</strain>
    </source>
</reference>
<proteinExistence type="inferred from homology"/>
<comment type="similarity">
    <text evidence="3 8 9">Belongs to the IspF family.</text>
</comment>
<feature type="site" description="Transition state stabilizer" evidence="8">
    <location>
        <position position="138"/>
    </location>
</feature>
<protein>
    <recommendedName>
        <fullName evidence="4 8">2-C-methyl-D-erythritol 2,4-cyclodiphosphate synthase</fullName>
        <shortName evidence="8">MECDP-synthase</shortName>
        <shortName evidence="8">MECPP-synthase</shortName>
        <shortName evidence="8">MECPS</shortName>
        <ecNumber evidence="4 8">4.6.1.12</ecNumber>
    </recommendedName>
</protein>
<feature type="domain" description="2-C-methyl-D-erythritol 2,4-cyclodiphosphate synthase" evidence="10">
    <location>
        <begin position="7"/>
        <end position="159"/>
    </location>
</feature>
<dbReference type="GO" id="GO:0016114">
    <property type="term" value="P:terpenoid biosynthetic process"/>
    <property type="evidence" value="ECO:0007669"/>
    <property type="project" value="InterPro"/>
</dbReference>
<dbReference type="Proteomes" id="UP000246058">
    <property type="component" value="Chromosome"/>
</dbReference>
<dbReference type="EC" id="4.6.1.12" evidence="4 8"/>
<gene>
    <name evidence="8 11" type="primary">ispF</name>
    <name evidence="11" type="ORF">DK427_04635</name>
</gene>
<dbReference type="OrthoDB" id="9804336at2"/>
<dbReference type="InterPro" id="IPR020555">
    <property type="entry name" value="MECDP_synthase_CS"/>
</dbReference>
<comment type="pathway">
    <text evidence="2 8">Isoprenoid biosynthesis; isopentenyl diphosphate biosynthesis via DXP pathway; isopentenyl diphosphate from 1-deoxy-D-xylulose 5-phosphate: step 4/6.</text>
</comment>
<dbReference type="UniPathway" id="UPA00056">
    <property type="reaction ID" value="UER00095"/>
</dbReference>
<evidence type="ECO:0000256" key="2">
    <source>
        <dbReference type="ARBA" id="ARBA00004709"/>
    </source>
</evidence>
<organism evidence="11 12">
    <name type="scientific">Methylobacterium radiodurans</name>
    <dbReference type="NCBI Taxonomy" id="2202828"/>
    <lineage>
        <taxon>Bacteria</taxon>
        <taxon>Pseudomonadati</taxon>
        <taxon>Pseudomonadota</taxon>
        <taxon>Alphaproteobacteria</taxon>
        <taxon>Hyphomicrobiales</taxon>
        <taxon>Methylobacteriaceae</taxon>
        <taxon>Methylobacterium</taxon>
    </lineage>
</organism>
<feature type="binding site" evidence="8">
    <location>
        <begin position="137"/>
        <end position="140"/>
    </location>
    <ligand>
        <name>4-CDP-2-C-methyl-D-erythritol 2-phosphate</name>
        <dbReference type="ChEBI" id="CHEBI:57919"/>
    </ligand>
</feature>
<feature type="binding site" evidence="8">
    <location>
        <position position="13"/>
    </location>
    <ligand>
        <name>a divalent metal cation</name>
        <dbReference type="ChEBI" id="CHEBI:60240"/>
    </ligand>
</feature>
<dbReference type="PANTHER" id="PTHR43181:SF1">
    <property type="entry name" value="2-C-METHYL-D-ERYTHRITOL 2,4-CYCLODIPHOSPHATE SYNTHASE, CHLOROPLASTIC"/>
    <property type="match status" value="1"/>
</dbReference>
<comment type="caution">
    <text evidence="8">Lacks conserved residue(s) required for the propagation of feature annotation.</text>
</comment>
<comment type="cofactor">
    <cofactor evidence="8">
        <name>a divalent metal cation</name>
        <dbReference type="ChEBI" id="CHEBI:60240"/>
    </cofactor>
    <text evidence="8">Binds 1 divalent metal cation per subunit.</text>
</comment>
<dbReference type="GO" id="GO:0008685">
    <property type="term" value="F:2-C-methyl-D-erythritol 2,4-cyclodiphosphate synthase activity"/>
    <property type="evidence" value="ECO:0007669"/>
    <property type="project" value="UniProtKB-UniRule"/>
</dbReference>
<keyword evidence="5 8" id="KW-0479">Metal-binding</keyword>